<proteinExistence type="predicted"/>
<sequence length="175" mass="19540">MFKHAVSTGLSNAKVKQEVKRAFSSNTCCEKDLLERVNQASHSEAERARKMQLKKPVTASVEMTKNDRHIPEVKREKSPNLYEEQLPVLSSSCSEGKGFYTKTQSQKPEEQPSTQLESEKIASTEEHQEILCSLIDLLTRQPVMAFPDFSKPYILHTDASLVGLDCTLPGTGGEN</sequence>
<dbReference type="EMBL" id="MRZV01001124">
    <property type="protein sequence ID" value="PIK40438.1"/>
    <property type="molecule type" value="Genomic_DNA"/>
</dbReference>
<organism evidence="3 4">
    <name type="scientific">Stichopus japonicus</name>
    <name type="common">Sea cucumber</name>
    <dbReference type="NCBI Taxonomy" id="307972"/>
    <lineage>
        <taxon>Eukaryota</taxon>
        <taxon>Metazoa</taxon>
        <taxon>Echinodermata</taxon>
        <taxon>Eleutherozoa</taxon>
        <taxon>Echinozoa</taxon>
        <taxon>Holothuroidea</taxon>
        <taxon>Aspidochirotacea</taxon>
        <taxon>Aspidochirotida</taxon>
        <taxon>Stichopodidae</taxon>
        <taxon>Apostichopus</taxon>
    </lineage>
</organism>
<dbReference type="InterPro" id="IPR043502">
    <property type="entry name" value="DNA/RNA_pol_sf"/>
</dbReference>
<evidence type="ECO:0000256" key="1">
    <source>
        <dbReference type="SAM" id="MobiDB-lite"/>
    </source>
</evidence>
<protein>
    <recommendedName>
        <fullName evidence="2">Reverse transcriptase/retrotransposon-derived protein RNase H-like domain-containing protein</fullName>
    </recommendedName>
</protein>
<feature type="domain" description="Reverse transcriptase/retrotransposon-derived protein RNase H-like" evidence="2">
    <location>
        <begin position="124"/>
        <end position="168"/>
    </location>
</feature>
<evidence type="ECO:0000259" key="2">
    <source>
        <dbReference type="Pfam" id="PF17919"/>
    </source>
</evidence>
<keyword evidence="4" id="KW-1185">Reference proteome</keyword>
<feature type="compositionally biased region" description="Polar residues" evidence="1">
    <location>
        <begin position="101"/>
        <end position="116"/>
    </location>
</feature>
<feature type="region of interest" description="Disordered" evidence="1">
    <location>
        <begin position="93"/>
        <end position="120"/>
    </location>
</feature>
<dbReference type="InterPro" id="IPR041577">
    <property type="entry name" value="RT_RNaseH_2"/>
</dbReference>
<evidence type="ECO:0000313" key="4">
    <source>
        <dbReference type="Proteomes" id="UP000230750"/>
    </source>
</evidence>
<comment type="caution">
    <text evidence="3">The sequence shown here is derived from an EMBL/GenBank/DDBJ whole genome shotgun (WGS) entry which is preliminary data.</text>
</comment>
<dbReference type="Pfam" id="PF17919">
    <property type="entry name" value="RT_RNaseH_2"/>
    <property type="match status" value="1"/>
</dbReference>
<dbReference type="OrthoDB" id="10068084at2759"/>
<dbReference type="AlphaFoldDB" id="A0A2G8JXG8"/>
<name>A0A2G8JXG8_STIJA</name>
<gene>
    <name evidence="3" type="ORF">BSL78_22721</name>
</gene>
<dbReference type="SUPFAM" id="SSF56672">
    <property type="entry name" value="DNA/RNA polymerases"/>
    <property type="match status" value="1"/>
</dbReference>
<evidence type="ECO:0000313" key="3">
    <source>
        <dbReference type="EMBL" id="PIK40438.1"/>
    </source>
</evidence>
<dbReference type="Proteomes" id="UP000230750">
    <property type="component" value="Unassembled WGS sequence"/>
</dbReference>
<accession>A0A2G8JXG8</accession>
<reference evidence="3 4" key="1">
    <citation type="journal article" date="2017" name="PLoS Biol.">
        <title>The sea cucumber genome provides insights into morphological evolution and visceral regeneration.</title>
        <authorList>
            <person name="Zhang X."/>
            <person name="Sun L."/>
            <person name="Yuan J."/>
            <person name="Sun Y."/>
            <person name="Gao Y."/>
            <person name="Zhang L."/>
            <person name="Li S."/>
            <person name="Dai H."/>
            <person name="Hamel J.F."/>
            <person name="Liu C."/>
            <person name="Yu Y."/>
            <person name="Liu S."/>
            <person name="Lin W."/>
            <person name="Guo K."/>
            <person name="Jin S."/>
            <person name="Xu P."/>
            <person name="Storey K.B."/>
            <person name="Huan P."/>
            <person name="Zhang T."/>
            <person name="Zhou Y."/>
            <person name="Zhang J."/>
            <person name="Lin C."/>
            <person name="Li X."/>
            <person name="Xing L."/>
            <person name="Huo D."/>
            <person name="Sun M."/>
            <person name="Wang L."/>
            <person name="Mercier A."/>
            <person name="Li F."/>
            <person name="Yang H."/>
            <person name="Xiang J."/>
        </authorList>
    </citation>
    <scope>NUCLEOTIDE SEQUENCE [LARGE SCALE GENOMIC DNA]</scope>
    <source>
        <strain evidence="3">Shaxun</strain>
        <tissue evidence="3">Muscle</tissue>
    </source>
</reference>